<keyword evidence="3" id="KW-0805">Transcription regulation</keyword>
<evidence type="ECO:0000313" key="8">
    <source>
        <dbReference type="Proteomes" id="UP001352263"/>
    </source>
</evidence>
<evidence type="ECO:0000256" key="3">
    <source>
        <dbReference type="ARBA" id="ARBA00023015"/>
    </source>
</evidence>
<protein>
    <submittedName>
        <fullName evidence="7">Cu(I)-responsive transcriptional regulator</fullName>
    </submittedName>
</protein>
<evidence type="ECO:0000256" key="2">
    <source>
        <dbReference type="ARBA" id="ARBA00022490"/>
    </source>
</evidence>
<feature type="domain" description="HTH merR-type" evidence="6">
    <location>
        <begin position="1"/>
        <end position="69"/>
    </location>
</feature>
<dbReference type="CDD" id="cd01108">
    <property type="entry name" value="HTH_CueR"/>
    <property type="match status" value="1"/>
</dbReference>
<dbReference type="PROSITE" id="PS50937">
    <property type="entry name" value="HTH_MERR_2"/>
    <property type="match status" value="1"/>
</dbReference>
<name>A0ABU6JGT6_9BURK</name>
<evidence type="ECO:0000256" key="1">
    <source>
        <dbReference type="ARBA" id="ARBA00004496"/>
    </source>
</evidence>
<dbReference type="Proteomes" id="UP001352263">
    <property type="component" value="Unassembled WGS sequence"/>
</dbReference>
<keyword evidence="8" id="KW-1185">Reference proteome</keyword>
<dbReference type="PANTHER" id="PTHR30204">
    <property type="entry name" value="REDOX-CYCLING DRUG-SENSING TRANSCRIPTIONAL ACTIVATOR SOXR"/>
    <property type="match status" value="1"/>
</dbReference>
<organism evidence="7 8">
    <name type="scientific">Noviherbaspirillum album</name>
    <dbReference type="NCBI Taxonomy" id="3080276"/>
    <lineage>
        <taxon>Bacteria</taxon>
        <taxon>Pseudomonadati</taxon>
        <taxon>Pseudomonadota</taxon>
        <taxon>Betaproteobacteria</taxon>
        <taxon>Burkholderiales</taxon>
        <taxon>Oxalobacteraceae</taxon>
        <taxon>Noviherbaspirillum</taxon>
    </lineage>
</organism>
<dbReference type="SUPFAM" id="SSF46955">
    <property type="entry name" value="Putative DNA-binding domain"/>
    <property type="match status" value="1"/>
</dbReference>
<dbReference type="EMBL" id="JAWIIV010000038">
    <property type="protein sequence ID" value="MEC4722874.1"/>
    <property type="molecule type" value="Genomic_DNA"/>
</dbReference>
<keyword evidence="2" id="KW-0963">Cytoplasm</keyword>
<proteinExistence type="predicted"/>
<dbReference type="InterPro" id="IPR047057">
    <property type="entry name" value="MerR_fam"/>
</dbReference>
<evidence type="ECO:0000256" key="5">
    <source>
        <dbReference type="ARBA" id="ARBA00023163"/>
    </source>
</evidence>
<dbReference type="RefSeq" id="WP_151638653.1">
    <property type="nucleotide sequence ID" value="NZ_JAWIIV010000038.1"/>
</dbReference>
<dbReference type="Pfam" id="PF13411">
    <property type="entry name" value="MerR_1"/>
    <property type="match status" value="1"/>
</dbReference>
<dbReference type="InterPro" id="IPR009061">
    <property type="entry name" value="DNA-bd_dom_put_sf"/>
</dbReference>
<comment type="subcellular location">
    <subcellularLocation>
        <location evidence="1">Cytoplasm</location>
    </subcellularLocation>
</comment>
<dbReference type="PRINTS" id="PR00040">
    <property type="entry name" value="HTHMERR"/>
</dbReference>
<evidence type="ECO:0000259" key="6">
    <source>
        <dbReference type="PROSITE" id="PS50937"/>
    </source>
</evidence>
<gene>
    <name evidence="7" type="primary">cueR</name>
    <name evidence="7" type="ORF">RY831_27315</name>
</gene>
<evidence type="ECO:0000256" key="4">
    <source>
        <dbReference type="ARBA" id="ARBA00023125"/>
    </source>
</evidence>
<reference evidence="7 8" key="1">
    <citation type="submission" date="2023-10" db="EMBL/GenBank/DDBJ databases">
        <title>Noviherbaspirillum sp. CPCC 100848 genome assembly.</title>
        <authorList>
            <person name="Li X.Y."/>
            <person name="Fang X.M."/>
        </authorList>
    </citation>
    <scope>NUCLEOTIDE SEQUENCE [LARGE SCALE GENOMIC DNA]</scope>
    <source>
        <strain evidence="7 8">CPCC 100848</strain>
    </source>
</reference>
<accession>A0ABU6JGT6</accession>
<keyword evidence="4" id="KW-0238">DNA-binding</keyword>
<sequence length="138" mass="15824">MNIGEAAKASGVSAKLIRYYESIELVPPSARTDAGYRKYTEQDIQMLRFIKRSRDLGFSIERIKSLLALWEDRSRKSAEVKTLARQHMAELDRDIEKLQSIRNQLQHLVEHCNGDQRPDCPIIEDLATSHCAPLAIHH</sequence>
<dbReference type="InterPro" id="IPR000551">
    <property type="entry name" value="MerR-type_HTH_dom"/>
</dbReference>
<comment type="caution">
    <text evidence="7">The sequence shown here is derived from an EMBL/GenBank/DDBJ whole genome shotgun (WGS) entry which is preliminary data.</text>
</comment>
<dbReference type="NCBIfam" id="TIGR02044">
    <property type="entry name" value="CueR"/>
    <property type="match status" value="1"/>
</dbReference>
<dbReference type="Gene3D" id="1.10.1660.10">
    <property type="match status" value="1"/>
</dbReference>
<dbReference type="PANTHER" id="PTHR30204:SF94">
    <property type="entry name" value="HEAVY METAL-DEPENDENT TRANSCRIPTIONAL REGULATOR HI_0293-RELATED"/>
    <property type="match status" value="1"/>
</dbReference>
<dbReference type="InterPro" id="IPR011789">
    <property type="entry name" value="CueR"/>
</dbReference>
<keyword evidence="5" id="KW-0804">Transcription</keyword>
<dbReference type="SMART" id="SM00422">
    <property type="entry name" value="HTH_MERR"/>
    <property type="match status" value="1"/>
</dbReference>
<evidence type="ECO:0000313" key="7">
    <source>
        <dbReference type="EMBL" id="MEC4722874.1"/>
    </source>
</evidence>